<dbReference type="PROSITE" id="PS50158">
    <property type="entry name" value="ZF_CCHC"/>
    <property type="match status" value="1"/>
</dbReference>
<keyword evidence="1" id="KW-0479">Metal-binding</keyword>
<dbReference type="AlphaFoldDB" id="A0AAD1XP44"/>
<dbReference type="Gene3D" id="4.10.60.10">
    <property type="entry name" value="Zinc finger, CCHC-type"/>
    <property type="match status" value="1"/>
</dbReference>
<accession>A0AAD1XP44</accession>
<sequence>MNATKKRDTLAKISGSGLGQPVKEIQKPFQNPESDSEEGEVKDLIENNNLNKSTNSSEMIHSKGLIEHKDSKDTMLQKSDYIFWGDSKASYSSNFSDNNKEVSEEYNEESFTFSDWKHNKGVFAPKVANPKTLKEILPKILCHLCGKRGHLSEKCSEIQPHEIYTQLVDKKHKFQVLSRLESDPEFLQASKTVTCYVCREKGHFPVLCKKVHQERNLQKLMRFEWSSNLKGIRRRYNKIVESHISRLNLMELPCCSPVWMDMFEAVYKFHLRMRFGSGLMDDDEVGRRPENLS</sequence>
<keyword evidence="5" id="KW-1185">Reference proteome</keyword>
<evidence type="ECO:0000313" key="4">
    <source>
        <dbReference type="EMBL" id="CAI2376483.1"/>
    </source>
</evidence>
<comment type="caution">
    <text evidence="4">The sequence shown here is derived from an EMBL/GenBank/DDBJ whole genome shotgun (WGS) entry which is preliminary data.</text>
</comment>
<gene>
    <name evidence="4" type="ORF">ECRASSUSDP1_LOCUS17853</name>
</gene>
<proteinExistence type="predicted"/>
<protein>
    <recommendedName>
        <fullName evidence="3">CCHC-type domain-containing protein</fullName>
    </recommendedName>
</protein>
<feature type="region of interest" description="Disordered" evidence="2">
    <location>
        <begin position="1"/>
        <end position="40"/>
    </location>
</feature>
<dbReference type="SMART" id="SM00343">
    <property type="entry name" value="ZnF_C2HC"/>
    <property type="match status" value="2"/>
</dbReference>
<dbReference type="GO" id="GO:0003676">
    <property type="term" value="F:nucleic acid binding"/>
    <property type="evidence" value="ECO:0007669"/>
    <property type="project" value="InterPro"/>
</dbReference>
<feature type="domain" description="CCHC-type" evidence="3">
    <location>
        <begin position="142"/>
        <end position="157"/>
    </location>
</feature>
<dbReference type="EMBL" id="CAMPGE010018043">
    <property type="protein sequence ID" value="CAI2376483.1"/>
    <property type="molecule type" value="Genomic_DNA"/>
</dbReference>
<keyword evidence="1" id="KW-0862">Zinc</keyword>
<dbReference type="Proteomes" id="UP001295684">
    <property type="component" value="Unassembled WGS sequence"/>
</dbReference>
<name>A0AAD1XP44_EUPCR</name>
<evidence type="ECO:0000313" key="5">
    <source>
        <dbReference type="Proteomes" id="UP001295684"/>
    </source>
</evidence>
<evidence type="ECO:0000256" key="1">
    <source>
        <dbReference type="PROSITE-ProRule" id="PRU00047"/>
    </source>
</evidence>
<reference evidence="4" key="1">
    <citation type="submission" date="2023-07" db="EMBL/GenBank/DDBJ databases">
        <authorList>
            <consortium name="AG Swart"/>
            <person name="Singh M."/>
            <person name="Singh A."/>
            <person name="Seah K."/>
            <person name="Emmerich C."/>
        </authorList>
    </citation>
    <scope>NUCLEOTIDE SEQUENCE</scope>
    <source>
        <strain evidence="4">DP1</strain>
    </source>
</reference>
<feature type="compositionally biased region" description="Basic and acidic residues" evidence="2">
    <location>
        <begin position="1"/>
        <end position="10"/>
    </location>
</feature>
<organism evidence="4 5">
    <name type="scientific">Euplotes crassus</name>
    <dbReference type="NCBI Taxonomy" id="5936"/>
    <lineage>
        <taxon>Eukaryota</taxon>
        <taxon>Sar</taxon>
        <taxon>Alveolata</taxon>
        <taxon>Ciliophora</taxon>
        <taxon>Intramacronucleata</taxon>
        <taxon>Spirotrichea</taxon>
        <taxon>Hypotrichia</taxon>
        <taxon>Euplotida</taxon>
        <taxon>Euplotidae</taxon>
        <taxon>Moneuplotes</taxon>
    </lineage>
</organism>
<dbReference type="GO" id="GO:0008270">
    <property type="term" value="F:zinc ion binding"/>
    <property type="evidence" value="ECO:0007669"/>
    <property type="project" value="UniProtKB-KW"/>
</dbReference>
<evidence type="ECO:0000256" key="2">
    <source>
        <dbReference type="SAM" id="MobiDB-lite"/>
    </source>
</evidence>
<dbReference type="InterPro" id="IPR001878">
    <property type="entry name" value="Znf_CCHC"/>
</dbReference>
<evidence type="ECO:0000259" key="3">
    <source>
        <dbReference type="PROSITE" id="PS50158"/>
    </source>
</evidence>
<keyword evidence="1" id="KW-0863">Zinc-finger</keyword>